<organism evidence="2 3">
    <name type="scientific">Metarhizium guizhouense (strain ARSEF 977)</name>
    <dbReference type="NCBI Taxonomy" id="1276136"/>
    <lineage>
        <taxon>Eukaryota</taxon>
        <taxon>Fungi</taxon>
        <taxon>Dikarya</taxon>
        <taxon>Ascomycota</taxon>
        <taxon>Pezizomycotina</taxon>
        <taxon>Sordariomycetes</taxon>
        <taxon>Hypocreomycetidae</taxon>
        <taxon>Hypocreales</taxon>
        <taxon>Clavicipitaceae</taxon>
        <taxon>Metarhizium</taxon>
    </lineage>
</organism>
<dbReference type="OrthoDB" id="10395285at2759"/>
<protein>
    <submittedName>
        <fullName evidence="2">Uncharacterized protein</fullName>
    </submittedName>
</protein>
<dbReference type="AlphaFoldDB" id="A0A0B4GMD3"/>
<evidence type="ECO:0000256" key="1">
    <source>
        <dbReference type="SAM" id="MobiDB-lite"/>
    </source>
</evidence>
<feature type="region of interest" description="Disordered" evidence="1">
    <location>
        <begin position="137"/>
        <end position="241"/>
    </location>
</feature>
<feature type="compositionally biased region" description="Low complexity" evidence="1">
    <location>
        <begin position="185"/>
        <end position="201"/>
    </location>
</feature>
<reference evidence="2 3" key="1">
    <citation type="journal article" date="2014" name="Proc. Natl. Acad. Sci. U.S.A.">
        <title>Trajectory and genomic determinants of fungal-pathogen speciation and host adaptation.</title>
        <authorList>
            <person name="Hu X."/>
            <person name="Xiao G."/>
            <person name="Zheng P."/>
            <person name="Shang Y."/>
            <person name="Su Y."/>
            <person name="Zhang X."/>
            <person name="Liu X."/>
            <person name="Zhan S."/>
            <person name="St Leger R.J."/>
            <person name="Wang C."/>
        </authorList>
    </citation>
    <scope>NUCLEOTIDE SEQUENCE [LARGE SCALE GENOMIC DNA]</scope>
    <source>
        <strain evidence="2 3">ARSEF 977</strain>
    </source>
</reference>
<gene>
    <name evidence="2" type="ORF">MGU_04750</name>
</gene>
<accession>A0A0B4GMD3</accession>
<dbReference type="Proteomes" id="UP000031192">
    <property type="component" value="Unassembled WGS sequence"/>
</dbReference>
<feature type="compositionally biased region" description="Low complexity" evidence="1">
    <location>
        <begin position="161"/>
        <end position="173"/>
    </location>
</feature>
<feature type="compositionally biased region" description="Basic and acidic residues" evidence="1">
    <location>
        <begin position="202"/>
        <end position="228"/>
    </location>
</feature>
<name>A0A0B4GMD3_METGA</name>
<keyword evidence="3" id="KW-1185">Reference proteome</keyword>
<comment type="caution">
    <text evidence="2">The sequence shown here is derived from an EMBL/GenBank/DDBJ whole genome shotgun (WGS) entry which is preliminary data.</text>
</comment>
<feature type="compositionally biased region" description="Basic and acidic residues" evidence="1">
    <location>
        <begin position="174"/>
        <end position="184"/>
    </location>
</feature>
<proteinExistence type="predicted"/>
<evidence type="ECO:0000313" key="3">
    <source>
        <dbReference type="Proteomes" id="UP000031192"/>
    </source>
</evidence>
<evidence type="ECO:0000313" key="2">
    <source>
        <dbReference type="EMBL" id="KID88340.1"/>
    </source>
</evidence>
<dbReference type="EMBL" id="AZNH01000012">
    <property type="protein sequence ID" value="KID88340.1"/>
    <property type="molecule type" value="Genomic_DNA"/>
</dbReference>
<dbReference type="HOGENOM" id="CLU_1294676_0_0_1"/>
<sequence>MARTKLSKEKLAQWHNTVHCNPPMSLEQKLRANQESTPSLVARVWKSSTWVSCSMALKRHSLPLSRAQGKIGPARPKKDENVGNTPVQIPKIIVTAPDGKQCGLGDMPEWQKPRAPEEVLAMYAKWKSQDFLSPRVYARNPTPKRAVKRKRVVRPVGDSEQPSTQPSARPSARSSERPSQRSSERPSTQPSARPSARPSQRSSERPSQRYSERSSERSSERPSQRPSERPSQPPRGRKLWA</sequence>